<dbReference type="EMBL" id="JXNT01000002">
    <property type="protein sequence ID" value="ODM22317.1"/>
    <property type="molecule type" value="Genomic_DNA"/>
</dbReference>
<dbReference type="PANTHER" id="PTHR28173">
    <property type="entry name" value="RIBONUCLEASES P/MRP PROTEIN SUBUNIT POP8"/>
    <property type="match status" value="1"/>
</dbReference>
<evidence type="ECO:0000313" key="3">
    <source>
        <dbReference type="EMBL" id="ODM22317.1"/>
    </source>
</evidence>
<feature type="region of interest" description="Disordered" evidence="1">
    <location>
        <begin position="1"/>
        <end position="33"/>
    </location>
</feature>
<feature type="domain" description="Ribonucleases P/MRP subunit Pop8-like" evidence="2">
    <location>
        <begin position="41"/>
        <end position="135"/>
    </location>
</feature>
<dbReference type="GO" id="GO:0034965">
    <property type="term" value="P:intronic box C/D snoRNA processing"/>
    <property type="evidence" value="ECO:0007669"/>
    <property type="project" value="TreeGrafter"/>
</dbReference>
<evidence type="ECO:0000313" key="4">
    <source>
        <dbReference type="Proteomes" id="UP000094569"/>
    </source>
</evidence>
<feature type="compositionally biased region" description="Polar residues" evidence="1">
    <location>
        <begin position="1"/>
        <end position="15"/>
    </location>
</feature>
<gene>
    <name evidence="3" type="ORF">SI65_03163</name>
</gene>
<dbReference type="InterPro" id="IPR049128">
    <property type="entry name" value="Pop8-like_dom"/>
</dbReference>
<protein>
    <recommendedName>
        <fullName evidence="2">Ribonucleases P/MRP subunit Pop8-like domain-containing protein</fullName>
    </recommendedName>
</protein>
<dbReference type="Proteomes" id="UP000094569">
    <property type="component" value="Unassembled WGS sequence"/>
</dbReference>
<dbReference type="GO" id="GO:0000171">
    <property type="term" value="F:ribonuclease MRP activity"/>
    <property type="evidence" value="ECO:0007669"/>
    <property type="project" value="TreeGrafter"/>
</dbReference>
<dbReference type="GO" id="GO:0000294">
    <property type="term" value="P:nuclear-transcribed mRNA catabolic process, RNase MRP-dependent"/>
    <property type="evidence" value="ECO:0007669"/>
    <property type="project" value="TreeGrafter"/>
</dbReference>
<comment type="caution">
    <text evidence="3">The sequence shown here is derived from an EMBL/GenBank/DDBJ whole genome shotgun (WGS) entry which is preliminary data.</text>
</comment>
<evidence type="ECO:0000256" key="1">
    <source>
        <dbReference type="SAM" id="MobiDB-lite"/>
    </source>
</evidence>
<name>A0A1E3BN44_ASPCR</name>
<dbReference type="AlphaFoldDB" id="A0A1E3BN44"/>
<organism evidence="3 4">
    <name type="scientific">Aspergillus cristatus</name>
    <name type="common">Chinese Fuzhuan brick tea-fermentation fungus</name>
    <name type="synonym">Eurotium cristatum</name>
    <dbReference type="NCBI Taxonomy" id="573508"/>
    <lineage>
        <taxon>Eukaryota</taxon>
        <taxon>Fungi</taxon>
        <taxon>Dikarya</taxon>
        <taxon>Ascomycota</taxon>
        <taxon>Pezizomycotina</taxon>
        <taxon>Eurotiomycetes</taxon>
        <taxon>Eurotiomycetidae</taxon>
        <taxon>Eurotiales</taxon>
        <taxon>Aspergillaceae</taxon>
        <taxon>Aspergillus</taxon>
        <taxon>Aspergillus subgen. Aspergillus</taxon>
    </lineage>
</organism>
<dbReference type="InterPro" id="IPR020347">
    <property type="entry name" value="Pop8"/>
</dbReference>
<dbReference type="GO" id="GO:0000172">
    <property type="term" value="C:ribonuclease MRP complex"/>
    <property type="evidence" value="ECO:0007669"/>
    <property type="project" value="InterPro"/>
</dbReference>
<dbReference type="GO" id="GO:0005655">
    <property type="term" value="C:nucleolar ribonuclease P complex"/>
    <property type="evidence" value="ECO:0007669"/>
    <property type="project" value="InterPro"/>
</dbReference>
<dbReference type="PANTHER" id="PTHR28173:SF1">
    <property type="entry name" value="RIBONUCLEASES P_MRP PROTEIN SUBUNIT POP8"/>
    <property type="match status" value="1"/>
</dbReference>
<keyword evidence="4" id="KW-1185">Reference proteome</keyword>
<dbReference type="Pfam" id="PF20976">
    <property type="entry name" value="Pop8"/>
    <property type="match status" value="1"/>
</dbReference>
<evidence type="ECO:0000259" key="2">
    <source>
        <dbReference type="Pfam" id="PF20976"/>
    </source>
</evidence>
<dbReference type="GO" id="GO:0008033">
    <property type="term" value="P:tRNA processing"/>
    <property type="evidence" value="ECO:0007669"/>
    <property type="project" value="InterPro"/>
</dbReference>
<proteinExistence type="predicted"/>
<accession>A0A1E3BN44</accession>
<sequence>MSTQDTQPATQSQPPLEQKTSKRKPSDTQPLPIHFTARDPSWTYLKLQLISQAQTNSQVKNDTPLDPLTARTYLTAALAQFLGLVGTSISIDILKISSSSTSTSTSSSTPTSENIVWIRVPRPDAVAVVAALSSWIGGTTGNGGVAWRVCAKGNFLGALVAGDGRDLFVP</sequence>
<dbReference type="STRING" id="573508.A0A1E3BN44"/>
<reference evidence="3 4" key="1">
    <citation type="journal article" date="2016" name="BMC Genomics">
        <title>Comparative genomic and transcriptomic analyses of the Fuzhuan brick tea-fermentation fungus Aspergillus cristatus.</title>
        <authorList>
            <person name="Ge Y."/>
            <person name="Wang Y."/>
            <person name="Liu Y."/>
            <person name="Tan Y."/>
            <person name="Ren X."/>
            <person name="Zhang X."/>
            <person name="Hyde K.D."/>
            <person name="Liu Y."/>
            <person name="Liu Z."/>
        </authorList>
    </citation>
    <scope>NUCLEOTIDE SEQUENCE [LARGE SCALE GENOMIC DNA]</scope>
    <source>
        <strain evidence="3 4">GZAAS20.1005</strain>
    </source>
</reference>
<dbReference type="OrthoDB" id="5530243at2759"/>
<dbReference type="VEuPathDB" id="FungiDB:SI65_03163"/>
<dbReference type="GO" id="GO:0004526">
    <property type="term" value="F:ribonuclease P activity"/>
    <property type="evidence" value="ECO:0007669"/>
    <property type="project" value="TreeGrafter"/>
</dbReference>